<gene>
    <name evidence="2" type="ORF">OKW52_10695</name>
</gene>
<proteinExistence type="predicted"/>
<feature type="transmembrane region" description="Helical" evidence="1">
    <location>
        <begin position="12"/>
        <end position="34"/>
    </location>
</feature>
<evidence type="ECO:0000256" key="1">
    <source>
        <dbReference type="SAM" id="Phobius"/>
    </source>
</evidence>
<dbReference type="Proteomes" id="UP001208938">
    <property type="component" value="Unassembled WGS sequence"/>
</dbReference>
<dbReference type="RefSeq" id="WP_264505689.1">
    <property type="nucleotide sequence ID" value="NZ_JAPDFL010000001.1"/>
</dbReference>
<organism evidence="2 3">
    <name type="scientific">Pararhodobacter zhoushanensis</name>
    <dbReference type="NCBI Taxonomy" id="2479545"/>
    <lineage>
        <taxon>Bacteria</taxon>
        <taxon>Pseudomonadati</taxon>
        <taxon>Pseudomonadota</taxon>
        <taxon>Alphaproteobacteria</taxon>
        <taxon>Rhodobacterales</taxon>
        <taxon>Paracoccaceae</taxon>
        <taxon>Pararhodobacter</taxon>
    </lineage>
</organism>
<evidence type="ECO:0000313" key="3">
    <source>
        <dbReference type="Proteomes" id="UP001208938"/>
    </source>
</evidence>
<reference evidence="2 3" key="1">
    <citation type="submission" date="2022-10" db="EMBL/GenBank/DDBJ databases">
        <title>Pararhodobacter sp. nov., isolated from marine algae.</title>
        <authorList>
            <person name="Choi B.J."/>
            <person name="Kim J.M."/>
            <person name="Lee J.K."/>
            <person name="Choi D.G."/>
            <person name="Jeon C.O."/>
        </authorList>
    </citation>
    <scope>NUCLEOTIDE SEQUENCE [LARGE SCALE GENOMIC DNA]</scope>
    <source>
        <strain evidence="2 3">ZQ420</strain>
    </source>
</reference>
<comment type="caution">
    <text evidence="2">The sequence shown here is derived from an EMBL/GenBank/DDBJ whole genome shotgun (WGS) entry which is preliminary data.</text>
</comment>
<keyword evidence="1" id="KW-0812">Transmembrane</keyword>
<accession>A0ABT3GYR5</accession>
<keyword evidence="1" id="KW-1133">Transmembrane helix</keyword>
<sequence>MPATLPPGDGPLIVLSAAATALARIVGVLIAGAGRGVIWKPAPRAAASAHLLMRALGPVSGMRLAMVQGDHATGALLAGQGGLVWLSRAPCPLVVNDPATAPLPQ</sequence>
<protein>
    <submittedName>
        <fullName evidence="2">Uncharacterized protein</fullName>
    </submittedName>
</protein>
<name>A0ABT3GYR5_9RHOB</name>
<dbReference type="EMBL" id="JAPDFL010000001">
    <property type="protein sequence ID" value="MCW1932709.1"/>
    <property type="molecule type" value="Genomic_DNA"/>
</dbReference>
<keyword evidence="1" id="KW-0472">Membrane</keyword>
<keyword evidence="3" id="KW-1185">Reference proteome</keyword>
<evidence type="ECO:0000313" key="2">
    <source>
        <dbReference type="EMBL" id="MCW1932709.1"/>
    </source>
</evidence>